<evidence type="ECO:0000313" key="6">
    <source>
        <dbReference type="Proteomes" id="UP000294003"/>
    </source>
</evidence>
<dbReference type="Pfam" id="PF00135">
    <property type="entry name" value="COesterase"/>
    <property type="match status" value="1"/>
</dbReference>
<name>A0ABY0HC70_9PEZI</name>
<dbReference type="Proteomes" id="UP000294003">
    <property type="component" value="Unassembled WGS sequence"/>
</dbReference>
<keyword evidence="3" id="KW-0732">Signal</keyword>
<feature type="chain" id="PRO_5044963433" description="Carboxylic ester hydrolase" evidence="3">
    <location>
        <begin position="24"/>
        <end position="557"/>
    </location>
</feature>
<dbReference type="EMBL" id="QJNS01000067">
    <property type="protein sequence ID" value="RYO89775.1"/>
    <property type="molecule type" value="Genomic_DNA"/>
</dbReference>
<reference evidence="5 6" key="1">
    <citation type="submission" date="2018-06" db="EMBL/GenBank/DDBJ databases">
        <title>Complete Genomes of Monosporascus.</title>
        <authorList>
            <person name="Robinson A.J."/>
            <person name="Natvig D.O."/>
        </authorList>
    </citation>
    <scope>NUCLEOTIDE SEQUENCE [LARGE SCALE GENOMIC DNA]</scope>
    <source>
        <strain evidence="5 6">CBS 609.92</strain>
    </source>
</reference>
<comment type="caution">
    <text evidence="5">The sequence shown here is derived from an EMBL/GenBank/DDBJ whole genome shotgun (WGS) entry which is preliminary data.</text>
</comment>
<evidence type="ECO:0000256" key="3">
    <source>
        <dbReference type="RuleBase" id="RU361235"/>
    </source>
</evidence>
<keyword evidence="6" id="KW-1185">Reference proteome</keyword>
<comment type="similarity">
    <text evidence="1 3">Belongs to the type-B carboxylesterase/lipase family.</text>
</comment>
<dbReference type="InterPro" id="IPR050309">
    <property type="entry name" value="Type-B_Carboxylest/Lipase"/>
</dbReference>
<gene>
    <name evidence="5" type="ORF">DL762_003052</name>
</gene>
<dbReference type="InterPro" id="IPR019826">
    <property type="entry name" value="Carboxylesterase_B_AS"/>
</dbReference>
<protein>
    <recommendedName>
        <fullName evidence="3">Carboxylic ester hydrolase</fullName>
        <ecNumber evidence="3">3.1.1.-</ecNumber>
    </recommendedName>
</protein>
<feature type="domain" description="Carboxylesterase type B" evidence="4">
    <location>
        <begin position="35"/>
        <end position="528"/>
    </location>
</feature>
<sequence length="557" mass="62087">MGIHQRFYSRAVWALFLVPLAHATIVHGDGVDYLGVQNTTSGINTFWAIRYAQPPVQDLRWREPVPWQPLPTYNRTLVNATVPGPACIQTDPTQEGPPPGIYEDEDCLLLNIQTPVNPVSDSLPVLVNIHGGGQQSLSTGDSLVYQSNGSIIYVALQYRLGPLGFLGGDELQEDGTANAGLLDQRLGLEWVRKNIHYFGGDPSKVTITGGSAGGGSVTMQMVMYGGSPDPPFRAVIADYPWWAPLYNETWVNEQYSLFRESANCSTLSCLRGLPLSDIKTATNISYEKAYLSKSFAYGTYYWAPVIDGDVIQDHPLTEYRNGHFTKVPLMVDRNFWEGFYFTNTSLRTVEDLRSDLSALWHDPDQQYAETALTLYPESSHNVSNLQDLVYYEQLKAALGAESLSDAFVRRSLLYGDATINCPTTYIAQSVADAGLPTFKMVFNASFQLHGASYPSLYSDTINTDGSLTFSGIYIDGNATLAEIMRSYWISFTITQDPNKFASEGPQIPSWQQYRSDEPNILWVGKSEIQTISDPDLSAKCQFLQLGRERDPEEWPQW</sequence>
<feature type="signal peptide" evidence="3">
    <location>
        <begin position="1"/>
        <end position="23"/>
    </location>
</feature>
<keyword evidence="2 3" id="KW-0378">Hydrolase</keyword>
<evidence type="ECO:0000313" key="5">
    <source>
        <dbReference type="EMBL" id="RYO89775.1"/>
    </source>
</evidence>
<proteinExistence type="inferred from homology"/>
<evidence type="ECO:0000256" key="1">
    <source>
        <dbReference type="ARBA" id="ARBA00005964"/>
    </source>
</evidence>
<dbReference type="Gene3D" id="3.40.50.1820">
    <property type="entry name" value="alpha/beta hydrolase"/>
    <property type="match status" value="1"/>
</dbReference>
<evidence type="ECO:0000256" key="2">
    <source>
        <dbReference type="ARBA" id="ARBA00022801"/>
    </source>
</evidence>
<dbReference type="SUPFAM" id="SSF53474">
    <property type="entry name" value="alpha/beta-Hydrolases"/>
    <property type="match status" value="1"/>
</dbReference>
<dbReference type="InterPro" id="IPR029058">
    <property type="entry name" value="AB_hydrolase_fold"/>
</dbReference>
<dbReference type="InterPro" id="IPR002018">
    <property type="entry name" value="CarbesteraseB"/>
</dbReference>
<accession>A0ABY0HC70</accession>
<dbReference type="EC" id="3.1.1.-" evidence="3"/>
<dbReference type="PROSITE" id="PS00122">
    <property type="entry name" value="CARBOXYLESTERASE_B_1"/>
    <property type="match status" value="1"/>
</dbReference>
<evidence type="ECO:0000259" key="4">
    <source>
        <dbReference type="Pfam" id="PF00135"/>
    </source>
</evidence>
<organism evidence="5 6">
    <name type="scientific">Monosporascus cannonballus</name>
    <dbReference type="NCBI Taxonomy" id="155416"/>
    <lineage>
        <taxon>Eukaryota</taxon>
        <taxon>Fungi</taxon>
        <taxon>Dikarya</taxon>
        <taxon>Ascomycota</taxon>
        <taxon>Pezizomycotina</taxon>
        <taxon>Sordariomycetes</taxon>
        <taxon>Xylariomycetidae</taxon>
        <taxon>Xylariales</taxon>
        <taxon>Xylariales incertae sedis</taxon>
        <taxon>Monosporascus</taxon>
    </lineage>
</organism>
<dbReference type="PANTHER" id="PTHR11559">
    <property type="entry name" value="CARBOXYLESTERASE"/>
    <property type="match status" value="1"/>
</dbReference>